<dbReference type="GO" id="GO:0019674">
    <property type="term" value="P:NAD+ metabolic process"/>
    <property type="evidence" value="ECO:0007669"/>
    <property type="project" value="InterPro"/>
</dbReference>
<keyword evidence="6" id="KW-0547">Nucleotide-binding</keyword>
<evidence type="ECO:0000313" key="8">
    <source>
        <dbReference type="Proteomes" id="UP000239907"/>
    </source>
</evidence>
<dbReference type="InterPro" id="IPR016064">
    <property type="entry name" value="NAD/diacylglycerol_kinase_sf"/>
</dbReference>
<evidence type="ECO:0000256" key="5">
    <source>
        <dbReference type="ARBA" id="ARBA00047925"/>
    </source>
</evidence>
<keyword evidence="3 6" id="KW-0521">NADP</keyword>
<dbReference type="PANTHER" id="PTHR20275">
    <property type="entry name" value="NAD KINASE"/>
    <property type="match status" value="1"/>
</dbReference>
<dbReference type="EC" id="2.7.1.23" evidence="6"/>
<dbReference type="SUPFAM" id="SSF111331">
    <property type="entry name" value="NAD kinase/diacylglycerol kinase-like"/>
    <property type="match status" value="1"/>
</dbReference>
<dbReference type="OrthoDB" id="9774737at2"/>
<evidence type="ECO:0000256" key="2">
    <source>
        <dbReference type="ARBA" id="ARBA00022777"/>
    </source>
</evidence>
<sequence>MKVGIIANPHKKGAASTINALTEVLAKHNITSLLEDESAKIIGVQSGYSAAELAKNCDVITVLGGDGTMINAAHRIGPTSTPIAGINIGTLGFLTSCTDDELELFAQALIDQSYKVIPRILLETCITYADGKTESDFAVNELTLSRGQTGRLISLDAFIDGALLNHYHADGLIVATPTGSTAYSLAAGGPLLSPIAKAFVITPICPHSLTNRSLVLDDSSEVELVTTDESDCLAFYSIDGRDVIELPCDARISIKKADHQLHLLRLKDRSHFSTLRKKLNWG</sequence>
<reference evidence="7 8" key="1">
    <citation type="submission" date="2016-12" db="EMBL/GenBank/DDBJ databases">
        <title>Study of bacterial adaptation to deep sea.</title>
        <authorList>
            <person name="Song J."/>
            <person name="Yoshizawa S."/>
            <person name="Kogure K."/>
        </authorList>
    </citation>
    <scope>NUCLEOTIDE SEQUENCE [LARGE SCALE GENOMIC DNA]</scope>
    <source>
        <strain evidence="7 8">SAORIC-165</strain>
    </source>
</reference>
<keyword evidence="1 6" id="KW-0808">Transferase</keyword>
<evidence type="ECO:0000256" key="6">
    <source>
        <dbReference type="HAMAP-Rule" id="MF_00361"/>
    </source>
</evidence>
<proteinExistence type="inferred from homology"/>
<organism evidence="7 8">
    <name type="scientific">Rubritalea profundi</name>
    <dbReference type="NCBI Taxonomy" id="1658618"/>
    <lineage>
        <taxon>Bacteria</taxon>
        <taxon>Pseudomonadati</taxon>
        <taxon>Verrucomicrobiota</taxon>
        <taxon>Verrucomicrobiia</taxon>
        <taxon>Verrucomicrobiales</taxon>
        <taxon>Rubritaleaceae</taxon>
        <taxon>Rubritalea</taxon>
    </lineage>
</organism>
<keyword evidence="4 6" id="KW-0520">NAD</keyword>
<dbReference type="GO" id="GO:0046872">
    <property type="term" value="F:metal ion binding"/>
    <property type="evidence" value="ECO:0007669"/>
    <property type="project" value="UniProtKB-UniRule"/>
</dbReference>
<keyword evidence="2 6" id="KW-0418">Kinase</keyword>
<accession>A0A2S7U0X8</accession>
<dbReference type="GO" id="GO:0005524">
    <property type="term" value="F:ATP binding"/>
    <property type="evidence" value="ECO:0007669"/>
    <property type="project" value="UniProtKB-KW"/>
</dbReference>
<dbReference type="GO" id="GO:0005737">
    <property type="term" value="C:cytoplasm"/>
    <property type="evidence" value="ECO:0007669"/>
    <property type="project" value="UniProtKB-SubCell"/>
</dbReference>
<feature type="binding site" evidence="6">
    <location>
        <position position="170"/>
    </location>
    <ligand>
        <name>NAD(+)</name>
        <dbReference type="ChEBI" id="CHEBI:57540"/>
    </ligand>
</feature>
<feature type="binding site" evidence="6">
    <location>
        <position position="168"/>
    </location>
    <ligand>
        <name>NAD(+)</name>
        <dbReference type="ChEBI" id="CHEBI:57540"/>
    </ligand>
</feature>
<comment type="caution">
    <text evidence="7">The sequence shown here is derived from an EMBL/GenBank/DDBJ whole genome shotgun (WGS) entry which is preliminary data.</text>
</comment>
<dbReference type="PANTHER" id="PTHR20275:SF0">
    <property type="entry name" value="NAD KINASE"/>
    <property type="match status" value="1"/>
</dbReference>
<dbReference type="RefSeq" id="WP_105043157.1">
    <property type="nucleotide sequence ID" value="NZ_MQWA01000001.1"/>
</dbReference>
<evidence type="ECO:0000256" key="4">
    <source>
        <dbReference type="ARBA" id="ARBA00023027"/>
    </source>
</evidence>
<dbReference type="Gene3D" id="2.60.200.30">
    <property type="entry name" value="Probable inorganic polyphosphate/atp-NAD kinase, domain 2"/>
    <property type="match status" value="1"/>
</dbReference>
<dbReference type="InterPro" id="IPR017437">
    <property type="entry name" value="ATP-NAD_kinase_PpnK-typ_C"/>
</dbReference>
<dbReference type="InterPro" id="IPR017438">
    <property type="entry name" value="ATP-NAD_kinase_N"/>
</dbReference>
<comment type="similarity">
    <text evidence="6">Belongs to the NAD kinase family.</text>
</comment>
<dbReference type="GO" id="GO:0003951">
    <property type="term" value="F:NAD+ kinase activity"/>
    <property type="evidence" value="ECO:0007669"/>
    <property type="project" value="UniProtKB-UniRule"/>
</dbReference>
<feature type="active site" description="Proton acceptor" evidence="6">
    <location>
        <position position="66"/>
    </location>
</feature>
<feature type="binding site" evidence="6">
    <location>
        <position position="151"/>
    </location>
    <ligand>
        <name>NAD(+)</name>
        <dbReference type="ChEBI" id="CHEBI:57540"/>
    </ligand>
</feature>
<feature type="binding site" evidence="6">
    <location>
        <begin position="66"/>
        <end position="67"/>
    </location>
    <ligand>
        <name>NAD(+)</name>
        <dbReference type="ChEBI" id="CHEBI:57540"/>
    </ligand>
</feature>
<comment type="function">
    <text evidence="6">Involved in the regulation of the intracellular balance of NAD and NADP, and is a key enzyme in the biosynthesis of NADP. Catalyzes specifically the phosphorylation on 2'-hydroxyl of the adenosine moiety of NAD to yield NADP.</text>
</comment>
<dbReference type="AlphaFoldDB" id="A0A2S7U0X8"/>
<keyword evidence="8" id="KW-1185">Reference proteome</keyword>
<dbReference type="InterPro" id="IPR002504">
    <property type="entry name" value="NADK"/>
</dbReference>
<dbReference type="GO" id="GO:0051287">
    <property type="term" value="F:NAD binding"/>
    <property type="evidence" value="ECO:0007669"/>
    <property type="project" value="UniProtKB-ARBA"/>
</dbReference>
<keyword evidence="6" id="KW-0067">ATP-binding</keyword>
<dbReference type="GO" id="GO:0006741">
    <property type="term" value="P:NADP+ biosynthetic process"/>
    <property type="evidence" value="ECO:0007669"/>
    <property type="project" value="UniProtKB-UniRule"/>
</dbReference>
<dbReference type="Gene3D" id="3.40.50.10330">
    <property type="entry name" value="Probable inorganic polyphosphate/atp-NAD kinase, domain 1"/>
    <property type="match status" value="1"/>
</dbReference>
<keyword evidence="6" id="KW-0963">Cytoplasm</keyword>
<dbReference type="HAMAP" id="MF_00361">
    <property type="entry name" value="NAD_kinase"/>
    <property type="match status" value="1"/>
</dbReference>
<dbReference type="Pfam" id="PF20143">
    <property type="entry name" value="NAD_kinase_C"/>
    <property type="match status" value="1"/>
</dbReference>
<dbReference type="Proteomes" id="UP000239907">
    <property type="component" value="Unassembled WGS sequence"/>
</dbReference>
<evidence type="ECO:0000256" key="3">
    <source>
        <dbReference type="ARBA" id="ARBA00022857"/>
    </source>
</evidence>
<gene>
    <name evidence="6" type="primary">nadK</name>
    <name evidence="7" type="ORF">BSZ32_09175</name>
</gene>
<feature type="binding site" evidence="6">
    <location>
        <begin position="140"/>
        <end position="141"/>
    </location>
    <ligand>
        <name>NAD(+)</name>
        <dbReference type="ChEBI" id="CHEBI:57540"/>
    </ligand>
</feature>
<comment type="subcellular location">
    <subcellularLocation>
        <location evidence="6">Cytoplasm</location>
    </subcellularLocation>
</comment>
<comment type="cofactor">
    <cofactor evidence="6">
        <name>a divalent metal cation</name>
        <dbReference type="ChEBI" id="CHEBI:60240"/>
    </cofactor>
</comment>
<evidence type="ECO:0000256" key="1">
    <source>
        <dbReference type="ARBA" id="ARBA00022679"/>
    </source>
</evidence>
<dbReference type="EMBL" id="MQWA01000001">
    <property type="protein sequence ID" value="PQJ28656.1"/>
    <property type="molecule type" value="Genomic_DNA"/>
</dbReference>
<protein>
    <recommendedName>
        <fullName evidence="6">NAD kinase</fullName>
        <ecNumber evidence="6">2.7.1.23</ecNumber>
    </recommendedName>
    <alternativeName>
        <fullName evidence="6">ATP-dependent NAD kinase</fullName>
    </alternativeName>
</protein>
<evidence type="ECO:0000313" key="7">
    <source>
        <dbReference type="EMBL" id="PQJ28656.1"/>
    </source>
</evidence>
<comment type="catalytic activity">
    <reaction evidence="5 6">
        <text>NAD(+) + ATP = ADP + NADP(+) + H(+)</text>
        <dbReference type="Rhea" id="RHEA:18629"/>
        <dbReference type="ChEBI" id="CHEBI:15378"/>
        <dbReference type="ChEBI" id="CHEBI:30616"/>
        <dbReference type="ChEBI" id="CHEBI:57540"/>
        <dbReference type="ChEBI" id="CHEBI:58349"/>
        <dbReference type="ChEBI" id="CHEBI:456216"/>
        <dbReference type="EC" id="2.7.1.23"/>
    </reaction>
</comment>
<dbReference type="Pfam" id="PF01513">
    <property type="entry name" value="NAD_kinase"/>
    <property type="match status" value="1"/>
</dbReference>
<name>A0A2S7U0X8_9BACT</name>
<comment type="caution">
    <text evidence="6">Lacks conserved residue(s) required for the propagation of feature annotation.</text>
</comment>